<evidence type="ECO:0000313" key="2">
    <source>
        <dbReference type="Proteomes" id="UP001059971"/>
    </source>
</evidence>
<dbReference type="Gene3D" id="3.40.50.1000">
    <property type="entry name" value="HAD superfamily/HAD-like"/>
    <property type="match status" value="1"/>
</dbReference>
<dbReference type="InterPro" id="IPR023214">
    <property type="entry name" value="HAD_sf"/>
</dbReference>
<dbReference type="Proteomes" id="UP001059971">
    <property type="component" value="Chromosome 1"/>
</dbReference>
<dbReference type="NCBIfam" id="TIGR01993">
    <property type="entry name" value="Pyr-5-nucltdase"/>
    <property type="match status" value="1"/>
</dbReference>
<dbReference type="NCBIfam" id="TIGR01509">
    <property type="entry name" value="HAD-SF-IA-v3"/>
    <property type="match status" value="1"/>
</dbReference>
<dbReference type="InterPro" id="IPR010237">
    <property type="entry name" value="Pyr-5-nucltdase"/>
</dbReference>
<dbReference type="PANTHER" id="PTHR12725">
    <property type="entry name" value="HALOACID DEHALOGENASE-LIKE HYDROLASE"/>
    <property type="match status" value="1"/>
</dbReference>
<sequence length="223" mass="24919">MRADMAHIDSWIFDLDNTLYPAKADLFALIDVKMGEFIQGLLGCDPAIARETQKRYFMEHGTTLAGLMHHHGIEPHAYLDYVHDISMDRLEVDPALNAHIVALPGRRLIFTNGDAAYARRVLDRLGLGDAFELIHDVHACQYVPKPDPSGYATLCRVHGVDPTRAAFFEDMARNLKPAKAIGMTTIWVNNGSEAGNHDHHPDFIDYETDHLTPFLAAIIGEHP</sequence>
<dbReference type="Gene3D" id="1.10.150.450">
    <property type="match status" value="1"/>
</dbReference>
<dbReference type="InterPro" id="IPR006439">
    <property type="entry name" value="HAD-SF_hydro_IA"/>
</dbReference>
<dbReference type="SFLD" id="SFLDG01132">
    <property type="entry name" value="C1.5.3:_5'-Nucleotidase_Like"/>
    <property type="match status" value="1"/>
</dbReference>
<dbReference type="InterPro" id="IPR036412">
    <property type="entry name" value="HAD-like_sf"/>
</dbReference>
<dbReference type="Pfam" id="PF00702">
    <property type="entry name" value="Hydrolase"/>
    <property type="match status" value="1"/>
</dbReference>
<name>A0ABM7G2W9_9SPHN</name>
<reference evidence="1" key="1">
    <citation type="submission" date="2018-07" db="EMBL/GenBank/DDBJ databases">
        <title>Complete genome sequence of Sphingomonas bisphenolicum strain AO1, a bisphenol A degradative bacterium isolated from Japanese farm field.</title>
        <authorList>
            <person name="Murakami M."/>
            <person name="Koh M."/>
            <person name="Koba S."/>
            <person name="Matsumura Y."/>
        </authorList>
    </citation>
    <scope>NUCLEOTIDE SEQUENCE</scope>
    <source>
        <strain evidence="1">AO1</strain>
    </source>
</reference>
<evidence type="ECO:0000313" key="1">
    <source>
        <dbReference type="EMBL" id="BBF68947.1"/>
    </source>
</evidence>
<dbReference type="SFLD" id="SFLDS00003">
    <property type="entry name" value="Haloacid_Dehalogenase"/>
    <property type="match status" value="1"/>
</dbReference>
<dbReference type="PANTHER" id="PTHR12725:SF117">
    <property type="entry name" value="HALOACID DEHALOGENASE-LIKE HYDROLASE"/>
    <property type="match status" value="1"/>
</dbReference>
<dbReference type="RefSeq" id="WP_261936202.1">
    <property type="nucleotide sequence ID" value="NZ_AP018817.1"/>
</dbReference>
<accession>A0ABM7G2W9</accession>
<gene>
    <name evidence="1" type="ORF">SBA_ch1_11470</name>
</gene>
<dbReference type="SFLD" id="SFLDG01129">
    <property type="entry name" value="C1.5:_HAD__Beta-PGM__Phosphata"/>
    <property type="match status" value="1"/>
</dbReference>
<dbReference type="PRINTS" id="PR00413">
    <property type="entry name" value="HADHALOGNASE"/>
</dbReference>
<keyword evidence="2" id="KW-1185">Reference proteome</keyword>
<dbReference type="SUPFAM" id="SSF56784">
    <property type="entry name" value="HAD-like"/>
    <property type="match status" value="1"/>
</dbReference>
<protein>
    <submittedName>
        <fullName evidence="1">Pyrimidine 5'-nucleotidase</fullName>
    </submittedName>
</protein>
<organism evidence="1 2">
    <name type="scientific">Sphingomonas bisphenolicum</name>
    <dbReference type="NCBI Taxonomy" id="296544"/>
    <lineage>
        <taxon>Bacteria</taxon>
        <taxon>Pseudomonadati</taxon>
        <taxon>Pseudomonadota</taxon>
        <taxon>Alphaproteobacteria</taxon>
        <taxon>Sphingomonadales</taxon>
        <taxon>Sphingomonadaceae</taxon>
        <taxon>Sphingomonas</taxon>
    </lineage>
</organism>
<dbReference type="EMBL" id="AP018817">
    <property type="protein sequence ID" value="BBF68947.1"/>
    <property type="molecule type" value="Genomic_DNA"/>
</dbReference>
<proteinExistence type="predicted"/>